<proteinExistence type="predicted"/>
<evidence type="ECO:0000256" key="8">
    <source>
        <dbReference type="SAM" id="Phobius"/>
    </source>
</evidence>
<dbReference type="Gene3D" id="1.20.1070.10">
    <property type="entry name" value="Rhodopsin 7-helix transmembrane proteins"/>
    <property type="match status" value="1"/>
</dbReference>
<dbReference type="AlphaFoldDB" id="A0A8X7WPJ2"/>
<dbReference type="Pfam" id="PF05462">
    <property type="entry name" value="Dicty_CAR"/>
    <property type="match status" value="1"/>
</dbReference>
<keyword evidence="11" id="KW-1185">Reference proteome</keyword>
<dbReference type="PRINTS" id="PR02000">
    <property type="entry name" value="GCR1PLANT"/>
</dbReference>
<evidence type="ECO:0000256" key="3">
    <source>
        <dbReference type="ARBA" id="ARBA00022989"/>
    </source>
</evidence>
<evidence type="ECO:0000313" key="11">
    <source>
        <dbReference type="Proteomes" id="UP000886595"/>
    </source>
</evidence>
<dbReference type="GO" id="GO:0007189">
    <property type="term" value="P:adenylate cyclase-activating G protein-coupled receptor signaling pathway"/>
    <property type="evidence" value="ECO:0007669"/>
    <property type="project" value="TreeGrafter"/>
</dbReference>
<evidence type="ECO:0000256" key="2">
    <source>
        <dbReference type="ARBA" id="ARBA00022692"/>
    </source>
</evidence>
<keyword evidence="5 8" id="KW-0472">Membrane</keyword>
<evidence type="ECO:0000256" key="6">
    <source>
        <dbReference type="ARBA" id="ARBA00023170"/>
    </source>
</evidence>
<evidence type="ECO:0000256" key="4">
    <source>
        <dbReference type="ARBA" id="ARBA00023040"/>
    </source>
</evidence>
<keyword evidence="6" id="KW-0675">Receptor</keyword>
<name>A0A8X7WPJ2_BRACI</name>
<dbReference type="GO" id="GO:0005886">
    <property type="term" value="C:plasma membrane"/>
    <property type="evidence" value="ECO:0007669"/>
    <property type="project" value="TreeGrafter"/>
</dbReference>
<dbReference type="InterPro" id="IPR022340">
    <property type="entry name" value="GPCR_GCR1_put"/>
</dbReference>
<comment type="caution">
    <text evidence="10">The sequence shown here is derived from an EMBL/GenBank/DDBJ whole genome shotgun (WGS) entry which is preliminary data.</text>
</comment>
<keyword evidence="2 8" id="KW-0812">Transmembrane</keyword>
<reference evidence="10 11" key="1">
    <citation type="submission" date="2020-02" db="EMBL/GenBank/DDBJ databases">
        <authorList>
            <person name="Ma Q."/>
            <person name="Huang Y."/>
            <person name="Song X."/>
            <person name="Pei D."/>
        </authorList>
    </citation>
    <scope>NUCLEOTIDE SEQUENCE [LARGE SCALE GENOMIC DNA]</scope>
    <source>
        <strain evidence="10">Sxm20200214</strain>
        <tissue evidence="10">Leaf</tissue>
    </source>
</reference>
<feature type="transmembrane region" description="Helical" evidence="8">
    <location>
        <begin position="209"/>
        <end position="229"/>
    </location>
</feature>
<evidence type="ECO:0000313" key="10">
    <source>
        <dbReference type="EMBL" id="KAG2332655.1"/>
    </source>
</evidence>
<keyword evidence="7" id="KW-0807">Transducer</keyword>
<dbReference type="PANTHER" id="PTHR23112:SF0">
    <property type="entry name" value="TRANSMEMBRANE PROTEIN 116"/>
    <property type="match status" value="1"/>
</dbReference>
<feature type="transmembrane region" description="Helical" evidence="8">
    <location>
        <begin position="20"/>
        <end position="40"/>
    </location>
</feature>
<accession>A0A8X7WPJ2</accession>
<dbReference type="PANTHER" id="PTHR23112">
    <property type="entry name" value="G PROTEIN-COUPLED RECEPTOR 157-RELATED"/>
    <property type="match status" value="1"/>
</dbReference>
<feature type="transmembrane region" description="Helical" evidence="8">
    <location>
        <begin position="121"/>
        <end position="137"/>
    </location>
</feature>
<dbReference type="EMBL" id="JAAMPC010000001">
    <property type="protein sequence ID" value="KAG2332655.1"/>
    <property type="molecule type" value="Genomic_DNA"/>
</dbReference>
<dbReference type="OrthoDB" id="100006at2759"/>
<feature type="domain" description="G-protein coupled receptors family 2 profile 2" evidence="9">
    <location>
        <begin position="15"/>
        <end position="184"/>
    </location>
</feature>
<dbReference type="InterPro" id="IPR017981">
    <property type="entry name" value="GPCR_2-like_7TM"/>
</dbReference>
<dbReference type="PROSITE" id="PS50261">
    <property type="entry name" value="G_PROTEIN_RECEP_F2_4"/>
    <property type="match status" value="1"/>
</dbReference>
<evidence type="ECO:0000256" key="1">
    <source>
        <dbReference type="ARBA" id="ARBA00004141"/>
    </source>
</evidence>
<dbReference type="GO" id="GO:0004930">
    <property type="term" value="F:G protein-coupled receptor activity"/>
    <property type="evidence" value="ECO:0007669"/>
    <property type="project" value="UniProtKB-KW"/>
</dbReference>
<sequence>MTMGGGLTAGDRIILTAINTGAPSLSFVGSTFIVLCYCFFKELCKFSFKLVFYLALSDMLCSDDCSCSDPSKGFICDAQGYTTHFFCIASFLWTTTISFTLHRTVVKHKAYVEDLEAMFHLYVWGTFLVVTVIRSFCNNHLHLGPWCWTQTGMKGKAVHFLTFYAPLWGAILYNDFTYFQVIRMPRNDRHAAVPTISLSKTLEEDGSEMVARVAILSHFVFGIVQLCLMSNRVTWRRHKTDNFEPVSACTQWIGLSSNSWDTDLWRRHFGTVIEAHGAVTTEVVLSESHRLLLLFKVWRRSYVNHA</sequence>
<gene>
    <name evidence="10" type="ORF">Bca52824_003835</name>
</gene>
<evidence type="ECO:0000256" key="7">
    <source>
        <dbReference type="ARBA" id="ARBA00023224"/>
    </source>
</evidence>
<organism evidence="10 11">
    <name type="scientific">Brassica carinata</name>
    <name type="common">Ethiopian mustard</name>
    <name type="synonym">Abyssinian cabbage</name>
    <dbReference type="NCBI Taxonomy" id="52824"/>
    <lineage>
        <taxon>Eukaryota</taxon>
        <taxon>Viridiplantae</taxon>
        <taxon>Streptophyta</taxon>
        <taxon>Embryophyta</taxon>
        <taxon>Tracheophyta</taxon>
        <taxon>Spermatophyta</taxon>
        <taxon>Magnoliopsida</taxon>
        <taxon>eudicotyledons</taxon>
        <taxon>Gunneridae</taxon>
        <taxon>Pentapetalae</taxon>
        <taxon>rosids</taxon>
        <taxon>malvids</taxon>
        <taxon>Brassicales</taxon>
        <taxon>Brassicaceae</taxon>
        <taxon>Brassiceae</taxon>
        <taxon>Brassica</taxon>
    </lineage>
</organism>
<keyword evidence="3 8" id="KW-1133">Transmembrane helix</keyword>
<dbReference type="PRINTS" id="PR02001">
    <property type="entry name" value="GCR1CAMPR"/>
</dbReference>
<dbReference type="InterPro" id="IPR022343">
    <property type="entry name" value="GCR1-cAMP_receptor"/>
</dbReference>
<dbReference type="GO" id="GO:0007166">
    <property type="term" value="P:cell surface receptor signaling pathway"/>
    <property type="evidence" value="ECO:0007669"/>
    <property type="project" value="InterPro"/>
</dbReference>
<evidence type="ECO:0000256" key="5">
    <source>
        <dbReference type="ARBA" id="ARBA00023136"/>
    </source>
</evidence>
<dbReference type="Proteomes" id="UP000886595">
    <property type="component" value="Unassembled WGS sequence"/>
</dbReference>
<keyword evidence="4" id="KW-0297">G-protein coupled receptor</keyword>
<feature type="transmembrane region" description="Helical" evidence="8">
    <location>
        <begin position="81"/>
        <end position="101"/>
    </location>
</feature>
<feature type="transmembrane region" description="Helical" evidence="8">
    <location>
        <begin position="157"/>
        <end position="176"/>
    </location>
</feature>
<comment type="subcellular location">
    <subcellularLocation>
        <location evidence="1">Membrane</location>
        <topology evidence="1">Multi-pass membrane protein</topology>
    </subcellularLocation>
</comment>
<protein>
    <recommendedName>
        <fullName evidence="9">G-protein coupled receptors family 2 profile 2 domain-containing protein</fullName>
    </recommendedName>
</protein>
<evidence type="ECO:0000259" key="9">
    <source>
        <dbReference type="PROSITE" id="PS50261"/>
    </source>
</evidence>